<gene>
    <name evidence="1" type="ORF">EH240_16785</name>
</gene>
<dbReference type="InterPro" id="IPR009467">
    <property type="entry name" value="Glycolipid-bd_prot_put"/>
</dbReference>
<comment type="caution">
    <text evidence="1">The sequence shown here is derived from an EMBL/GenBank/DDBJ whole genome shotgun (WGS) entry which is preliminary data.</text>
</comment>
<evidence type="ECO:0000313" key="1">
    <source>
        <dbReference type="EMBL" id="RRI00742.1"/>
    </source>
</evidence>
<sequence length="189" mass="20824">MTMRTVASILWRRLDQEGHDGCLLAKTGDGWSLKGQAVFLQGGAPCGISYEIHCDAGWRTRAACVAGFLGGDALHYRIEKLGDGGWMLNGREQTQVADLVDLDLGFTPASNLLPIRRLDRRPGISTPAPAAYLAFPELRLERLDQTYRRLDDTRCAYAAPKFGYDEVLEISPSVLVADYPGLWRAVALN</sequence>
<organism evidence="1 2">
    <name type="scientific">Mesorhizobium tamadayense</name>
    <dbReference type="NCBI Taxonomy" id="425306"/>
    <lineage>
        <taxon>Bacteria</taxon>
        <taxon>Pseudomonadati</taxon>
        <taxon>Pseudomonadota</taxon>
        <taxon>Alphaproteobacteria</taxon>
        <taxon>Hyphomicrobiales</taxon>
        <taxon>Phyllobacteriaceae</taxon>
        <taxon>Mesorhizobium</taxon>
    </lineage>
</organism>
<dbReference type="Pfam" id="PF06475">
    <property type="entry name" value="Glycolipid_bind"/>
    <property type="match status" value="1"/>
</dbReference>
<accession>A0A3P3FQ78</accession>
<dbReference type="EMBL" id="RQXT01000019">
    <property type="protein sequence ID" value="RRI00742.1"/>
    <property type="molecule type" value="Genomic_DNA"/>
</dbReference>
<keyword evidence="2" id="KW-1185">Reference proteome</keyword>
<dbReference type="SUPFAM" id="SSF159275">
    <property type="entry name" value="PA1994-like"/>
    <property type="match status" value="1"/>
</dbReference>
<dbReference type="OrthoDB" id="7347529at2"/>
<evidence type="ECO:0000313" key="2">
    <source>
        <dbReference type="Proteomes" id="UP000273786"/>
    </source>
</evidence>
<name>A0A3P3FQ78_9HYPH</name>
<protein>
    <submittedName>
        <fullName evidence="1">Uncharacterized protein</fullName>
    </submittedName>
</protein>
<dbReference type="Proteomes" id="UP000273786">
    <property type="component" value="Unassembled WGS sequence"/>
</dbReference>
<proteinExistence type="predicted"/>
<dbReference type="AlphaFoldDB" id="A0A3P3FQ78"/>
<reference evidence="1 2" key="1">
    <citation type="submission" date="2018-11" db="EMBL/GenBank/DDBJ databases">
        <title>the genome of Mesorhizobium tamadayense DSM 28320.</title>
        <authorList>
            <person name="Gao J."/>
        </authorList>
    </citation>
    <scope>NUCLEOTIDE SEQUENCE [LARGE SCALE GENOMIC DNA]</scope>
    <source>
        <strain evidence="1 2">DSM 28320</strain>
    </source>
</reference>